<dbReference type="PROSITE" id="PS51375">
    <property type="entry name" value="PPR"/>
    <property type="match status" value="10"/>
</dbReference>
<feature type="repeat" description="PPR" evidence="3">
    <location>
        <begin position="271"/>
        <end position="305"/>
    </location>
</feature>
<evidence type="ECO:0000256" key="3">
    <source>
        <dbReference type="PROSITE-ProRule" id="PRU00708"/>
    </source>
</evidence>
<name>A0A9D4XJE2_PEA</name>
<keyword evidence="2" id="KW-0677">Repeat</keyword>
<dbReference type="Gene3D" id="1.25.40.10">
    <property type="entry name" value="Tetratricopeptide repeat domain"/>
    <property type="match status" value="5"/>
</dbReference>
<feature type="repeat" description="PPR" evidence="3">
    <location>
        <begin position="136"/>
        <end position="170"/>
    </location>
</feature>
<feature type="repeat" description="PPR" evidence="3">
    <location>
        <begin position="44"/>
        <end position="78"/>
    </location>
</feature>
<proteinExistence type="inferred from homology"/>
<dbReference type="NCBIfam" id="TIGR00756">
    <property type="entry name" value="PPR"/>
    <property type="match status" value="10"/>
</dbReference>
<dbReference type="Pfam" id="PF12854">
    <property type="entry name" value="PPR_1"/>
    <property type="match status" value="2"/>
</dbReference>
<dbReference type="InterPro" id="IPR011990">
    <property type="entry name" value="TPR-like_helical_dom_sf"/>
</dbReference>
<dbReference type="PANTHER" id="PTHR47939:SF13">
    <property type="entry name" value="OS03G0201400 PROTEIN"/>
    <property type="match status" value="1"/>
</dbReference>
<organism evidence="5 6">
    <name type="scientific">Pisum sativum</name>
    <name type="common">Garden pea</name>
    <name type="synonym">Lathyrus oleraceus</name>
    <dbReference type="NCBI Taxonomy" id="3888"/>
    <lineage>
        <taxon>Eukaryota</taxon>
        <taxon>Viridiplantae</taxon>
        <taxon>Streptophyta</taxon>
        <taxon>Embryophyta</taxon>
        <taxon>Tracheophyta</taxon>
        <taxon>Spermatophyta</taxon>
        <taxon>Magnoliopsida</taxon>
        <taxon>eudicotyledons</taxon>
        <taxon>Gunneridae</taxon>
        <taxon>Pentapetalae</taxon>
        <taxon>rosids</taxon>
        <taxon>fabids</taxon>
        <taxon>Fabales</taxon>
        <taxon>Fabaceae</taxon>
        <taxon>Papilionoideae</taxon>
        <taxon>50 kb inversion clade</taxon>
        <taxon>NPAAA clade</taxon>
        <taxon>Hologalegina</taxon>
        <taxon>IRL clade</taxon>
        <taxon>Fabeae</taxon>
        <taxon>Lathyrus</taxon>
    </lineage>
</organism>
<dbReference type="Pfam" id="PF13041">
    <property type="entry name" value="PPR_2"/>
    <property type="match status" value="4"/>
</dbReference>
<accession>A0A9D4XJE2</accession>
<protein>
    <recommendedName>
        <fullName evidence="7">Pentatricopeptide repeat-containing protein</fullName>
    </recommendedName>
</protein>
<evidence type="ECO:0000256" key="1">
    <source>
        <dbReference type="ARBA" id="ARBA00007626"/>
    </source>
</evidence>
<reference evidence="5 6" key="1">
    <citation type="journal article" date="2022" name="Nat. Genet.">
        <title>Improved pea reference genome and pan-genome highlight genomic features and evolutionary characteristics.</title>
        <authorList>
            <person name="Yang T."/>
            <person name="Liu R."/>
            <person name="Luo Y."/>
            <person name="Hu S."/>
            <person name="Wang D."/>
            <person name="Wang C."/>
            <person name="Pandey M.K."/>
            <person name="Ge S."/>
            <person name="Xu Q."/>
            <person name="Li N."/>
            <person name="Li G."/>
            <person name="Huang Y."/>
            <person name="Saxena R.K."/>
            <person name="Ji Y."/>
            <person name="Li M."/>
            <person name="Yan X."/>
            <person name="He Y."/>
            <person name="Liu Y."/>
            <person name="Wang X."/>
            <person name="Xiang C."/>
            <person name="Varshney R.K."/>
            <person name="Ding H."/>
            <person name="Gao S."/>
            <person name="Zong X."/>
        </authorList>
    </citation>
    <scope>NUCLEOTIDE SEQUENCE [LARGE SCALE GENOMIC DNA]</scope>
    <source>
        <strain evidence="5 6">cv. Zhongwan 6</strain>
    </source>
</reference>
<feature type="repeat" description="PPR" evidence="3">
    <location>
        <begin position="341"/>
        <end position="375"/>
    </location>
</feature>
<feature type="region of interest" description="Disordered" evidence="4">
    <location>
        <begin position="636"/>
        <end position="655"/>
    </location>
</feature>
<comment type="caution">
    <text evidence="5">The sequence shown here is derived from an EMBL/GenBank/DDBJ whole genome shotgun (WGS) entry which is preliminary data.</text>
</comment>
<sequence>MKNFGLKPDTVTYTSLINFFFRNGQIDEAIELLKEMKENECEADTVTFNVILGGLCREGRFDGALDTIEKLPHQGVYLNKGKPEDAKGVLAEMKNFGLKPDTVTYTSLINFFFRNGQIDEAIELLKEMKENECEADTVTFNVILGGLCREGRFDGALDTIEKLPHQGVYLNKATTCFLGTSNRTNLQRQKIIVRFDLIDELLLELGLEDCVDEIDAQRVFGYALYENGKNTKLSYPLENFDSNVYGRSFQGNIYRAKNVIEFMKNNGCFPNVFNYSALVDGLCKAGKSEDAKGVLAEMKNFGLKPDTVTYTSLINFFFRNGQIDEAIELLKEMKENECEADTVTFNVILGGLCREGRFDEALDTIEKLPHQGVYLNKDCVDEIDAQRVFGYALYEDGKNTKLSYPLENFDSNVYGRSFQGNIDRAKNVIEFMKNNGCCPNVFNYSALVDGLCKAGKPEDAKRVLAEMKNFGLKPDTVTYTSLINFFCRNGQIDEAIELLKEMKENECEADTVTFNVILGGLCREGRFDEALDTIDKLPHQGVYLNKEKTFDEFVDRFGLLAPEALERSSDEKSKENGKGVQSVANPASYPLKNLQEQNFPIPVQPVNFSFKPCATSDMVGGNSTIPKWVVKKKKLSPKSEPNLDPKAAMAPVVSKRKAMQATTTKLINRIWDEYYSNHLPEDSKEVDDRLSSSLSSSMTFRWLSTDMPTNLQKCLKEDGVNITANSLHPGIIITNLSRHNSAVPTE</sequence>
<feature type="repeat" description="PPR" evidence="3">
    <location>
        <begin position="510"/>
        <end position="544"/>
    </location>
</feature>
<dbReference type="AlphaFoldDB" id="A0A9D4XJE2"/>
<evidence type="ECO:0000313" key="5">
    <source>
        <dbReference type="EMBL" id="KAI5422144.1"/>
    </source>
</evidence>
<feature type="repeat" description="PPR" evidence="3">
    <location>
        <begin position="306"/>
        <end position="340"/>
    </location>
</feature>
<evidence type="ECO:0000256" key="2">
    <source>
        <dbReference type="ARBA" id="ARBA00022737"/>
    </source>
</evidence>
<dbReference type="EMBL" id="JAMSHJ010000004">
    <property type="protein sequence ID" value="KAI5422144.1"/>
    <property type="molecule type" value="Genomic_DNA"/>
</dbReference>
<evidence type="ECO:0000313" key="6">
    <source>
        <dbReference type="Proteomes" id="UP001058974"/>
    </source>
</evidence>
<dbReference type="PANTHER" id="PTHR47939">
    <property type="entry name" value="MEMBRANE-ASSOCIATED SALT-INDUCIBLE PROTEIN-LIKE"/>
    <property type="match status" value="1"/>
</dbReference>
<dbReference type="Gramene" id="Psat04G0556000-T1">
    <property type="protein sequence ID" value="KAI5422144.1"/>
    <property type="gene ID" value="KIW84_045560"/>
</dbReference>
<dbReference type="Pfam" id="PF01535">
    <property type="entry name" value="PPR"/>
    <property type="match status" value="1"/>
</dbReference>
<evidence type="ECO:0000256" key="4">
    <source>
        <dbReference type="SAM" id="MobiDB-lite"/>
    </source>
</evidence>
<feature type="repeat" description="PPR" evidence="3">
    <location>
        <begin position="475"/>
        <end position="509"/>
    </location>
</feature>
<dbReference type="Proteomes" id="UP001058974">
    <property type="component" value="Chromosome 4"/>
</dbReference>
<comment type="similarity">
    <text evidence="1">Belongs to the PPR family. P subfamily.</text>
</comment>
<evidence type="ECO:0008006" key="7">
    <source>
        <dbReference type="Google" id="ProtNLM"/>
    </source>
</evidence>
<feature type="repeat" description="PPR" evidence="3">
    <location>
        <begin position="9"/>
        <end position="43"/>
    </location>
</feature>
<dbReference type="InterPro" id="IPR002885">
    <property type="entry name" value="PPR_rpt"/>
</dbReference>
<feature type="repeat" description="PPR" evidence="3">
    <location>
        <begin position="440"/>
        <end position="474"/>
    </location>
</feature>
<keyword evidence="6" id="KW-1185">Reference proteome</keyword>
<dbReference type="InterPro" id="IPR050667">
    <property type="entry name" value="PPR-containing_protein"/>
</dbReference>
<feature type="repeat" description="PPR" evidence="3">
    <location>
        <begin position="101"/>
        <end position="135"/>
    </location>
</feature>
<gene>
    <name evidence="5" type="ORF">KIW84_045560</name>
</gene>